<dbReference type="GO" id="GO:0004425">
    <property type="term" value="F:indole-3-glycerol-phosphate synthase activity"/>
    <property type="evidence" value="ECO:0007669"/>
    <property type="project" value="UniProtKB-UniRule"/>
</dbReference>
<dbReference type="HAMAP" id="MF_00134_A">
    <property type="entry name" value="IGPS_A"/>
    <property type="match status" value="1"/>
</dbReference>
<dbReference type="PANTHER" id="PTHR22854:SF2">
    <property type="entry name" value="INDOLE-3-GLYCEROL-PHOSPHATE SYNTHASE"/>
    <property type="match status" value="1"/>
</dbReference>
<dbReference type="InterPro" id="IPR013785">
    <property type="entry name" value="Aldolase_TIM"/>
</dbReference>
<comment type="similarity">
    <text evidence="3 9">Belongs to the TrpC family.</text>
</comment>
<dbReference type="EC" id="4.1.1.48" evidence="9"/>
<feature type="domain" description="Indole-3-glycerol phosphate synthase" evidence="10">
    <location>
        <begin position="4"/>
        <end position="255"/>
    </location>
</feature>
<evidence type="ECO:0000256" key="1">
    <source>
        <dbReference type="ARBA" id="ARBA00001633"/>
    </source>
</evidence>
<dbReference type="InterPro" id="IPR011060">
    <property type="entry name" value="RibuloseP-bd_barrel"/>
</dbReference>
<evidence type="ECO:0000256" key="5">
    <source>
        <dbReference type="ARBA" id="ARBA00022793"/>
    </source>
</evidence>
<dbReference type="Proteomes" id="UP000265725">
    <property type="component" value="Chromosome"/>
</dbReference>
<evidence type="ECO:0000313" key="12">
    <source>
        <dbReference type="Proteomes" id="UP000265725"/>
    </source>
</evidence>
<dbReference type="OrthoDB" id="9804217at2"/>
<evidence type="ECO:0000256" key="8">
    <source>
        <dbReference type="ARBA" id="ARBA00023239"/>
    </source>
</evidence>
<dbReference type="HAMAP" id="MF_00134_B">
    <property type="entry name" value="IGPS_B"/>
    <property type="match status" value="1"/>
</dbReference>
<dbReference type="NCBIfam" id="NF001371">
    <property type="entry name" value="PRK00278.1-3"/>
    <property type="match status" value="1"/>
</dbReference>
<gene>
    <name evidence="9 11" type="primary">trpC</name>
    <name evidence="11" type="ORF">D3873_00620</name>
</gene>
<dbReference type="EMBL" id="CP032418">
    <property type="protein sequence ID" value="AYC28444.1"/>
    <property type="molecule type" value="Genomic_DNA"/>
</dbReference>
<evidence type="ECO:0000256" key="4">
    <source>
        <dbReference type="ARBA" id="ARBA00022605"/>
    </source>
</evidence>
<keyword evidence="12" id="KW-1185">Reference proteome</keyword>
<dbReference type="GO" id="GO:0004640">
    <property type="term" value="F:phosphoribosylanthranilate isomerase activity"/>
    <property type="evidence" value="ECO:0007669"/>
    <property type="project" value="TreeGrafter"/>
</dbReference>
<dbReference type="KEGG" id="paek:D3873_00620"/>
<keyword evidence="5 9" id="KW-0210">Decarboxylase</keyword>
<dbReference type="InterPro" id="IPR001468">
    <property type="entry name" value="Indole-3-GlycerolPSynthase_CS"/>
</dbReference>
<proteinExistence type="inferred from homology"/>
<dbReference type="Gene3D" id="3.20.20.70">
    <property type="entry name" value="Aldolase class I"/>
    <property type="match status" value="1"/>
</dbReference>
<evidence type="ECO:0000256" key="6">
    <source>
        <dbReference type="ARBA" id="ARBA00022822"/>
    </source>
</evidence>
<comment type="catalytic activity">
    <reaction evidence="1 9">
        <text>1-(2-carboxyphenylamino)-1-deoxy-D-ribulose 5-phosphate + H(+) = (1S,2R)-1-C-(indol-3-yl)glycerol 3-phosphate + CO2 + H2O</text>
        <dbReference type="Rhea" id="RHEA:23476"/>
        <dbReference type="ChEBI" id="CHEBI:15377"/>
        <dbReference type="ChEBI" id="CHEBI:15378"/>
        <dbReference type="ChEBI" id="CHEBI:16526"/>
        <dbReference type="ChEBI" id="CHEBI:58613"/>
        <dbReference type="ChEBI" id="CHEBI:58866"/>
        <dbReference type="EC" id="4.1.1.48"/>
    </reaction>
</comment>
<keyword evidence="8 9" id="KW-0456">Lyase</keyword>
<dbReference type="SUPFAM" id="SSF51366">
    <property type="entry name" value="Ribulose-phoshate binding barrel"/>
    <property type="match status" value="1"/>
</dbReference>
<keyword evidence="4 9" id="KW-0028">Amino-acid biosynthesis</keyword>
<name>A0A385YPK5_9BACL</name>
<evidence type="ECO:0000313" key="11">
    <source>
        <dbReference type="EMBL" id="AYC28444.1"/>
    </source>
</evidence>
<keyword evidence="6 9" id="KW-0822">Tryptophan biosynthesis</keyword>
<dbReference type="RefSeq" id="WP_119882189.1">
    <property type="nucleotide sequence ID" value="NZ_CP032418.1"/>
</dbReference>
<protein>
    <recommendedName>
        <fullName evidence="9">Indole-3-glycerol phosphate synthase</fullName>
        <shortName evidence="9">IGPS</shortName>
        <ecNumber evidence="9">4.1.1.48</ecNumber>
    </recommendedName>
</protein>
<dbReference type="UniPathway" id="UPA00035">
    <property type="reaction ID" value="UER00043"/>
</dbReference>
<comment type="pathway">
    <text evidence="2 9">Amino-acid biosynthesis; L-tryptophan biosynthesis; L-tryptophan from chorismate: step 4/5.</text>
</comment>
<dbReference type="InterPro" id="IPR013798">
    <property type="entry name" value="Indole-3-glycerol_P_synth_dom"/>
</dbReference>
<keyword evidence="7 9" id="KW-0057">Aromatic amino acid biosynthesis</keyword>
<dbReference type="CDD" id="cd00331">
    <property type="entry name" value="IGPS"/>
    <property type="match status" value="1"/>
</dbReference>
<dbReference type="PANTHER" id="PTHR22854">
    <property type="entry name" value="TRYPTOPHAN BIOSYNTHESIS PROTEIN"/>
    <property type="match status" value="1"/>
</dbReference>
<accession>A0A385YPK5</accession>
<evidence type="ECO:0000256" key="9">
    <source>
        <dbReference type="HAMAP-Rule" id="MF_00134"/>
    </source>
</evidence>
<dbReference type="InterPro" id="IPR045186">
    <property type="entry name" value="Indole-3-glycerol_P_synth"/>
</dbReference>
<organism evidence="11 12">
    <name type="scientific">Paenisporosarcina cavernae</name>
    <dbReference type="NCBI Taxonomy" id="2320858"/>
    <lineage>
        <taxon>Bacteria</taxon>
        <taxon>Bacillati</taxon>
        <taxon>Bacillota</taxon>
        <taxon>Bacilli</taxon>
        <taxon>Bacillales</taxon>
        <taxon>Caryophanaceae</taxon>
        <taxon>Paenisporosarcina</taxon>
    </lineage>
</organism>
<evidence type="ECO:0000259" key="10">
    <source>
        <dbReference type="Pfam" id="PF00218"/>
    </source>
</evidence>
<evidence type="ECO:0000256" key="2">
    <source>
        <dbReference type="ARBA" id="ARBA00004696"/>
    </source>
</evidence>
<dbReference type="PROSITE" id="PS00614">
    <property type="entry name" value="IGPS"/>
    <property type="match status" value="1"/>
</dbReference>
<dbReference type="AlphaFoldDB" id="A0A385YPK5"/>
<dbReference type="Pfam" id="PF00218">
    <property type="entry name" value="IGPS"/>
    <property type="match status" value="1"/>
</dbReference>
<dbReference type="GO" id="GO:0000162">
    <property type="term" value="P:L-tryptophan biosynthetic process"/>
    <property type="evidence" value="ECO:0007669"/>
    <property type="project" value="UniProtKB-UniRule"/>
</dbReference>
<reference evidence="12" key="1">
    <citation type="submission" date="2018-09" db="EMBL/GenBank/DDBJ databases">
        <authorList>
            <person name="Zhu H."/>
        </authorList>
    </citation>
    <scope>NUCLEOTIDE SEQUENCE [LARGE SCALE GENOMIC DNA]</scope>
    <source>
        <strain evidence="12">K2R23-3</strain>
    </source>
</reference>
<dbReference type="FunFam" id="3.20.20.70:FF:000024">
    <property type="entry name" value="Indole-3-glycerol phosphate synthase"/>
    <property type="match status" value="1"/>
</dbReference>
<evidence type="ECO:0000256" key="3">
    <source>
        <dbReference type="ARBA" id="ARBA00008737"/>
    </source>
</evidence>
<dbReference type="NCBIfam" id="NF001377">
    <property type="entry name" value="PRK00278.2-4"/>
    <property type="match status" value="1"/>
</dbReference>
<evidence type="ECO:0000256" key="7">
    <source>
        <dbReference type="ARBA" id="ARBA00023141"/>
    </source>
</evidence>
<sequence>MNILERILAVKQQEIRTYESPIYAELPLKVGIKKPSLYQQLLKAKELQIIAEIKRASPSKGAINEHIDPLQQAQSYEAAGASAISVLTDEQFFHGSIEDLRLVASNVSIPVLCKDFIIHTSQIDRAYLAGASVILLIVAALDDETFRDLHAYAVSLGLEVLVEVHSTQELTRALALSAQLIGINNRDLTTFQVDLQTTEDIAGHVPLPSDVVFISESGIRSTADATRVASAGVKALLVGETLMTTANVKQTVRSLQVPIGTEQ</sequence>